<keyword evidence="1" id="KW-1133">Transmembrane helix</keyword>
<feature type="non-terminal residue" evidence="2">
    <location>
        <position position="1"/>
    </location>
</feature>
<dbReference type="SUPFAM" id="SSF52200">
    <property type="entry name" value="Toll/Interleukin receptor TIR domain"/>
    <property type="match status" value="1"/>
</dbReference>
<dbReference type="AlphaFoldDB" id="A0A812L505"/>
<evidence type="ECO:0000256" key="1">
    <source>
        <dbReference type="SAM" id="Phobius"/>
    </source>
</evidence>
<dbReference type="InterPro" id="IPR035897">
    <property type="entry name" value="Toll_tir_struct_dom_sf"/>
</dbReference>
<accession>A0A812L505</accession>
<organism evidence="2 3">
    <name type="scientific">Symbiodinium natans</name>
    <dbReference type="NCBI Taxonomy" id="878477"/>
    <lineage>
        <taxon>Eukaryota</taxon>
        <taxon>Sar</taxon>
        <taxon>Alveolata</taxon>
        <taxon>Dinophyceae</taxon>
        <taxon>Suessiales</taxon>
        <taxon>Symbiodiniaceae</taxon>
        <taxon>Symbiodinium</taxon>
    </lineage>
</organism>
<reference evidence="2" key="1">
    <citation type="submission" date="2021-02" db="EMBL/GenBank/DDBJ databases">
        <authorList>
            <person name="Dougan E. K."/>
            <person name="Rhodes N."/>
            <person name="Thang M."/>
            <person name="Chan C."/>
        </authorList>
    </citation>
    <scope>NUCLEOTIDE SEQUENCE</scope>
</reference>
<feature type="transmembrane region" description="Helical" evidence="1">
    <location>
        <begin position="62"/>
        <end position="83"/>
    </location>
</feature>
<keyword evidence="1" id="KW-0472">Membrane</keyword>
<protein>
    <submittedName>
        <fullName evidence="2">RPS6 protein</fullName>
    </submittedName>
</protein>
<comment type="caution">
    <text evidence="2">The sequence shown here is derived from an EMBL/GenBank/DDBJ whole genome shotgun (WGS) entry which is preliminary data.</text>
</comment>
<keyword evidence="1" id="KW-0812">Transmembrane</keyword>
<dbReference type="Gene3D" id="3.40.50.10140">
    <property type="entry name" value="Toll/interleukin-1 receptor homology (TIR) domain"/>
    <property type="match status" value="1"/>
</dbReference>
<evidence type="ECO:0000313" key="2">
    <source>
        <dbReference type="EMBL" id="CAE7235946.1"/>
    </source>
</evidence>
<name>A0A812L505_9DINO</name>
<feature type="transmembrane region" description="Helical" evidence="1">
    <location>
        <begin position="7"/>
        <end position="26"/>
    </location>
</feature>
<keyword evidence="3" id="KW-1185">Reference proteome</keyword>
<sequence>FRPGAEAYSVLYLVRNGLIAVVPVLPSLSAQIVTMNVILYSSSLVVSLVQPWRSRAGNLLDVMLHVGLLVVLDMASAFARYSGSDGGTSVAICLFFLLLMTLAIVTSAASGIILHVARGRRKPWRFFLSHQKSSAGAFARLLKTQLLRRSSRYTTFMDTDDLRDLTELFGFVRDTHTFVFLASPGILQRKWCIGEAVTAKLSEVRTVMVRWPGYQDPDEHFRENLAFVIPGVETLTNYGISLEDVSETLLWISTVDSFPMPATLNLQTLGRLCESLTGTVGQQRSFSSEEPRFPDCLLLVDPDNLEAVATAYVLYELLLPLVSKALQCSFPYVLSKGQGVPTSSKTALLICSQGCLDSFHLSNWILEAVELRCCVIPIIAEPGFVVPTDFGPGLQKRTPDYAGIVQAIFKEIATVFAPQAYSSTQEDDLQLRAKQIAFRLQSKMSGRGTQLMQPARPAIDEGHLPYLDTPFCWDVLHFQHVL</sequence>
<evidence type="ECO:0000313" key="3">
    <source>
        <dbReference type="Proteomes" id="UP000604046"/>
    </source>
</evidence>
<gene>
    <name evidence="2" type="primary">RPS6</name>
    <name evidence="2" type="ORF">SNAT2548_LOCUS10116</name>
</gene>
<proteinExistence type="predicted"/>
<dbReference type="EMBL" id="CAJNDS010000818">
    <property type="protein sequence ID" value="CAE7235946.1"/>
    <property type="molecule type" value="Genomic_DNA"/>
</dbReference>
<dbReference type="Proteomes" id="UP000604046">
    <property type="component" value="Unassembled WGS sequence"/>
</dbReference>
<feature type="transmembrane region" description="Helical" evidence="1">
    <location>
        <begin position="89"/>
        <end position="117"/>
    </location>
</feature>